<name>A0AAE0CPS6_9ROSI</name>
<protein>
    <submittedName>
        <fullName evidence="1">Uncharacterized protein</fullName>
    </submittedName>
</protein>
<gene>
    <name evidence="1" type="ORF">Ddye_005598</name>
</gene>
<evidence type="ECO:0000313" key="2">
    <source>
        <dbReference type="Proteomes" id="UP001280121"/>
    </source>
</evidence>
<dbReference type="AlphaFoldDB" id="A0AAE0CPS6"/>
<dbReference type="Proteomes" id="UP001280121">
    <property type="component" value="Unassembled WGS sequence"/>
</dbReference>
<organism evidence="1 2">
    <name type="scientific">Dipteronia dyeriana</name>
    <dbReference type="NCBI Taxonomy" id="168575"/>
    <lineage>
        <taxon>Eukaryota</taxon>
        <taxon>Viridiplantae</taxon>
        <taxon>Streptophyta</taxon>
        <taxon>Embryophyta</taxon>
        <taxon>Tracheophyta</taxon>
        <taxon>Spermatophyta</taxon>
        <taxon>Magnoliopsida</taxon>
        <taxon>eudicotyledons</taxon>
        <taxon>Gunneridae</taxon>
        <taxon>Pentapetalae</taxon>
        <taxon>rosids</taxon>
        <taxon>malvids</taxon>
        <taxon>Sapindales</taxon>
        <taxon>Sapindaceae</taxon>
        <taxon>Hippocastanoideae</taxon>
        <taxon>Acereae</taxon>
        <taxon>Dipteronia</taxon>
    </lineage>
</organism>
<proteinExistence type="predicted"/>
<accession>A0AAE0CPS6</accession>
<dbReference type="EMBL" id="JANJYI010000002">
    <property type="protein sequence ID" value="KAK2659065.1"/>
    <property type="molecule type" value="Genomic_DNA"/>
</dbReference>
<sequence>MGDEDLALCLFGKIIANKVVNKEVLEAQLRQFGRLRVVWKYRGILPKKGGSLMMFWREEIDLNVISFSKGHTNAVIKDDGGVVWRFTRFYGDPCYTLRTYSWELLRRLMRWIICLRVVKGSDRLNKYGGGTHRFHFEHSWANEEECGVIVKHTWELELGVNAIERLQSSIKKC</sequence>
<comment type="caution">
    <text evidence="1">The sequence shown here is derived from an EMBL/GenBank/DDBJ whole genome shotgun (WGS) entry which is preliminary data.</text>
</comment>
<keyword evidence="2" id="KW-1185">Reference proteome</keyword>
<reference evidence="1" key="1">
    <citation type="journal article" date="2023" name="Plant J.">
        <title>Genome sequences and population genomics provide insights into the demographic history, inbreeding, and mutation load of two 'living fossil' tree species of Dipteronia.</title>
        <authorList>
            <person name="Feng Y."/>
            <person name="Comes H.P."/>
            <person name="Chen J."/>
            <person name="Zhu S."/>
            <person name="Lu R."/>
            <person name="Zhang X."/>
            <person name="Li P."/>
            <person name="Qiu J."/>
            <person name="Olsen K.M."/>
            <person name="Qiu Y."/>
        </authorList>
    </citation>
    <scope>NUCLEOTIDE SEQUENCE</scope>
    <source>
        <strain evidence="1">KIB01</strain>
    </source>
</reference>
<evidence type="ECO:0000313" key="1">
    <source>
        <dbReference type="EMBL" id="KAK2659065.1"/>
    </source>
</evidence>